<evidence type="ECO:0000256" key="1">
    <source>
        <dbReference type="SAM" id="MobiDB-lite"/>
    </source>
</evidence>
<keyword evidence="4" id="KW-1185">Reference proteome</keyword>
<keyword evidence="2" id="KW-0472">Membrane</keyword>
<keyword evidence="2" id="KW-1133">Transmembrane helix</keyword>
<evidence type="ECO:0000313" key="4">
    <source>
        <dbReference type="Proteomes" id="UP000598426"/>
    </source>
</evidence>
<dbReference type="Proteomes" id="UP000598426">
    <property type="component" value="Unassembled WGS sequence"/>
</dbReference>
<evidence type="ECO:0000256" key="2">
    <source>
        <dbReference type="SAM" id="Phobius"/>
    </source>
</evidence>
<feature type="transmembrane region" description="Helical" evidence="2">
    <location>
        <begin position="20"/>
        <end position="42"/>
    </location>
</feature>
<protein>
    <submittedName>
        <fullName evidence="3">Uncharacterized protein</fullName>
    </submittedName>
</protein>
<evidence type="ECO:0000313" key="3">
    <source>
        <dbReference type="EMBL" id="MBD3941171.1"/>
    </source>
</evidence>
<dbReference type="RefSeq" id="WP_191170811.1">
    <property type="nucleotide sequence ID" value="NZ_JACXZS010000003.1"/>
</dbReference>
<feature type="region of interest" description="Disordered" evidence="1">
    <location>
        <begin position="244"/>
        <end position="277"/>
    </location>
</feature>
<proteinExistence type="predicted"/>
<name>A0ABR8NQ53_9MICO</name>
<organism evidence="3 4">
    <name type="scientific">Microbacterium helvum</name>
    <dbReference type="NCBI Taxonomy" id="2773713"/>
    <lineage>
        <taxon>Bacteria</taxon>
        <taxon>Bacillati</taxon>
        <taxon>Actinomycetota</taxon>
        <taxon>Actinomycetes</taxon>
        <taxon>Micrococcales</taxon>
        <taxon>Microbacteriaceae</taxon>
        <taxon>Microbacterium</taxon>
    </lineage>
</organism>
<comment type="caution">
    <text evidence="3">The sequence shown here is derived from an EMBL/GenBank/DDBJ whole genome shotgun (WGS) entry which is preliminary data.</text>
</comment>
<gene>
    <name evidence="3" type="ORF">IF188_05595</name>
</gene>
<feature type="compositionally biased region" description="Low complexity" evidence="1">
    <location>
        <begin position="257"/>
        <end position="277"/>
    </location>
</feature>
<accession>A0ABR8NQ53</accession>
<keyword evidence="2" id="KW-0812">Transmembrane</keyword>
<reference evidence="3 4" key="1">
    <citation type="submission" date="2020-09" db="EMBL/GenBank/DDBJ databases">
        <title>Isolation and identification of active actinomycetes.</title>
        <authorList>
            <person name="Li X."/>
        </authorList>
    </citation>
    <scope>NUCLEOTIDE SEQUENCE [LARGE SCALE GENOMIC DNA]</scope>
    <source>
        <strain evidence="3 4">NEAU-LLC</strain>
    </source>
</reference>
<dbReference type="EMBL" id="JACXZS010000003">
    <property type="protein sequence ID" value="MBD3941171.1"/>
    <property type="molecule type" value="Genomic_DNA"/>
</dbReference>
<sequence>MSSNTTLSGAARNRLFAFNGTAWIVGLVLIVIIAVAVLANAVGDSGGGASSDYGYEPWLNPDPPVATDEGDGVYSGVDGSVIRLTGLDPDQPLLVTELNDTYVGRVYVTGPGGEVLTPGEYGEAPEFDSYSSDGQLILVPQADVELWIDGFSDERWQLQITEPEVEQRSGVVSGIGPAAFFLGSDATTARVSVRGDGYLDIETVTVAGTTDIFSSSDATDQSIAWADADPVLFRIEAGSDTAWSIDFPDAPAASDQTPAATPTEGAPTPGATEGATP</sequence>